<reference evidence="2 3" key="1">
    <citation type="submission" date="2014-04" db="EMBL/GenBank/DDBJ databases">
        <authorList>
            <consortium name="DOE Joint Genome Institute"/>
            <person name="Kuo A."/>
            <person name="Tarkka M."/>
            <person name="Buscot F."/>
            <person name="Kohler A."/>
            <person name="Nagy L.G."/>
            <person name="Floudas D."/>
            <person name="Copeland A."/>
            <person name="Barry K.W."/>
            <person name="Cichocki N."/>
            <person name="Veneault-Fourrey C."/>
            <person name="LaButti K."/>
            <person name="Lindquist E.A."/>
            <person name="Lipzen A."/>
            <person name="Lundell T."/>
            <person name="Morin E."/>
            <person name="Murat C."/>
            <person name="Sun H."/>
            <person name="Tunlid A."/>
            <person name="Henrissat B."/>
            <person name="Grigoriev I.V."/>
            <person name="Hibbett D.S."/>
            <person name="Martin F."/>
            <person name="Nordberg H.P."/>
            <person name="Cantor M.N."/>
            <person name="Hua S.X."/>
        </authorList>
    </citation>
    <scope>NUCLEOTIDE SEQUENCE [LARGE SCALE GENOMIC DNA]</scope>
    <source>
        <strain evidence="2 3">F 1598</strain>
    </source>
</reference>
<organism evidence="2 3">
    <name type="scientific">Piloderma croceum (strain F 1598)</name>
    <dbReference type="NCBI Taxonomy" id="765440"/>
    <lineage>
        <taxon>Eukaryota</taxon>
        <taxon>Fungi</taxon>
        <taxon>Dikarya</taxon>
        <taxon>Basidiomycota</taxon>
        <taxon>Agaricomycotina</taxon>
        <taxon>Agaricomycetes</taxon>
        <taxon>Agaricomycetidae</taxon>
        <taxon>Atheliales</taxon>
        <taxon>Atheliaceae</taxon>
        <taxon>Piloderma</taxon>
    </lineage>
</organism>
<proteinExistence type="predicted"/>
<protein>
    <submittedName>
        <fullName evidence="2">Uncharacterized protein</fullName>
    </submittedName>
</protein>
<dbReference type="Proteomes" id="UP000054166">
    <property type="component" value="Unassembled WGS sequence"/>
</dbReference>
<evidence type="ECO:0000256" key="1">
    <source>
        <dbReference type="SAM" id="MobiDB-lite"/>
    </source>
</evidence>
<feature type="region of interest" description="Disordered" evidence="1">
    <location>
        <begin position="37"/>
        <end position="79"/>
    </location>
</feature>
<sequence length="79" mass="9009">MTRHKNNSPAHQPTDMDADRARSLRCRTCHQKLQRVDARIRHEKRGSCGKARWTMDSQRRNPPGGGGRSDRDADPDAMV</sequence>
<feature type="compositionally biased region" description="Basic and acidic residues" evidence="1">
    <location>
        <begin position="68"/>
        <end position="79"/>
    </location>
</feature>
<feature type="region of interest" description="Disordered" evidence="1">
    <location>
        <begin position="1"/>
        <end position="20"/>
    </location>
</feature>
<name>A0A0C3EWG1_PILCF</name>
<dbReference type="AlphaFoldDB" id="A0A0C3EWG1"/>
<dbReference type="EMBL" id="KN833030">
    <property type="protein sequence ID" value="KIM76865.1"/>
    <property type="molecule type" value="Genomic_DNA"/>
</dbReference>
<dbReference type="InParanoid" id="A0A0C3EWG1"/>
<gene>
    <name evidence="2" type="ORF">PILCRDRAFT_825845</name>
</gene>
<dbReference type="HOGENOM" id="CLU_2606883_0_0_1"/>
<evidence type="ECO:0000313" key="2">
    <source>
        <dbReference type="EMBL" id="KIM76865.1"/>
    </source>
</evidence>
<keyword evidence="3" id="KW-1185">Reference proteome</keyword>
<reference evidence="3" key="2">
    <citation type="submission" date="2015-01" db="EMBL/GenBank/DDBJ databases">
        <title>Evolutionary Origins and Diversification of the Mycorrhizal Mutualists.</title>
        <authorList>
            <consortium name="DOE Joint Genome Institute"/>
            <consortium name="Mycorrhizal Genomics Consortium"/>
            <person name="Kohler A."/>
            <person name="Kuo A."/>
            <person name="Nagy L.G."/>
            <person name="Floudas D."/>
            <person name="Copeland A."/>
            <person name="Barry K.W."/>
            <person name="Cichocki N."/>
            <person name="Veneault-Fourrey C."/>
            <person name="LaButti K."/>
            <person name="Lindquist E.A."/>
            <person name="Lipzen A."/>
            <person name="Lundell T."/>
            <person name="Morin E."/>
            <person name="Murat C."/>
            <person name="Riley R."/>
            <person name="Ohm R."/>
            <person name="Sun H."/>
            <person name="Tunlid A."/>
            <person name="Henrissat B."/>
            <person name="Grigoriev I.V."/>
            <person name="Hibbett D.S."/>
            <person name="Martin F."/>
        </authorList>
    </citation>
    <scope>NUCLEOTIDE SEQUENCE [LARGE SCALE GENOMIC DNA]</scope>
    <source>
        <strain evidence="3">F 1598</strain>
    </source>
</reference>
<accession>A0A0C3EWG1</accession>
<evidence type="ECO:0000313" key="3">
    <source>
        <dbReference type="Proteomes" id="UP000054166"/>
    </source>
</evidence>